<evidence type="ECO:0000313" key="1">
    <source>
        <dbReference type="EMBL" id="CAD8754081.1"/>
    </source>
</evidence>
<proteinExistence type="predicted"/>
<sequence length="217" mass="22905">MFMSTTDMQPSLLRSKQLGWRSDFGGAAPSASPTLRAIPTDASFKQGAFYLALVGYATSSTYNLTCTLKEVASGAPNIYIGGQFGGAVGGDGNYTHYRLVPKMHHTTVTLTVSLASTSDPLGGLQPPLGIYVTKDNPSASTTSLDYCSTSVFRECLFQNATAAEPFSSDGAVRLVTPGDYLGISSTRVVLNQGALYYVTVAGSGDHEARFTLKVESD</sequence>
<protein>
    <submittedName>
        <fullName evidence="1">Uncharacterized protein</fullName>
    </submittedName>
</protein>
<dbReference type="AlphaFoldDB" id="A0A7S0Y301"/>
<gene>
    <name evidence="1" type="ORF">HAND1043_LOCUS20588</name>
</gene>
<name>A0A7S0Y301_HEMAN</name>
<reference evidence="1" key="1">
    <citation type="submission" date="2021-01" db="EMBL/GenBank/DDBJ databases">
        <authorList>
            <person name="Corre E."/>
            <person name="Pelletier E."/>
            <person name="Niang G."/>
            <person name="Scheremetjew M."/>
            <person name="Finn R."/>
            <person name="Kale V."/>
            <person name="Holt S."/>
            <person name="Cochrane G."/>
            <person name="Meng A."/>
            <person name="Brown T."/>
            <person name="Cohen L."/>
        </authorList>
    </citation>
    <scope>NUCLEOTIDE SEQUENCE</scope>
    <source>
        <strain evidence="1">CCMP441</strain>
    </source>
</reference>
<dbReference type="EMBL" id="HBFK01033978">
    <property type="protein sequence ID" value="CAD8754081.1"/>
    <property type="molecule type" value="Transcribed_RNA"/>
</dbReference>
<accession>A0A7S0Y301</accession>
<organism evidence="1">
    <name type="scientific">Hemiselmis andersenii</name>
    <name type="common">Cryptophyte alga</name>
    <dbReference type="NCBI Taxonomy" id="464988"/>
    <lineage>
        <taxon>Eukaryota</taxon>
        <taxon>Cryptophyceae</taxon>
        <taxon>Cryptomonadales</taxon>
        <taxon>Hemiselmidaceae</taxon>
        <taxon>Hemiselmis</taxon>
    </lineage>
</organism>